<keyword evidence="2" id="KW-0645">Protease</keyword>
<proteinExistence type="inferred from homology"/>
<sequence length="276" mass="30309">MKNVIIILTIVTVSLAAGVMSMVGGAFYSLHYPVEITLVVEPNNSAFTNKVQDSVKGVVHLQTPQWRGSGFVVGPRLIVTARHCVEDVEDFVITTHNGHQVRATRAISDKEHDVAFIWVDDLECIAEERGTERHSVLLTSLNIGSIKDCVLGQSIYVIGSPYGKVNFNSLTKGIISGVDVDWSPVGDDYGWEVVFTVDSAGHPGNSGGPVFTADGIVRGILVGGFSPVLIGVIPCDLFLSDLDEIELMFIQDRYRFEEATFGYDEYYNYKDGNEHY</sequence>
<dbReference type="InterPro" id="IPR001940">
    <property type="entry name" value="Peptidase_S1C"/>
</dbReference>
<dbReference type="InterPro" id="IPR009003">
    <property type="entry name" value="Peptidase_S1_PA"/>
</dbReference>
<name>A0A0F9A3C4_9ZZZZ</name>
<dbReference type="Gene3D" id="2.40.10.10">
    <property type="entry name" value="Trypsin-like serine proteases"/>
    <property type="match status" value="2"/>
</dbReference>
<evidence type="ECO:0000256" key="1">
    <source>
        <dbReference type="ARBA" id="ARBA00010541"/>
    </source>
</evidence>
<keyword evidence="3" id="KW-0378">Hydrolase</keyword>
<evidence type="ECO:0000256" key="3">
    <source>
        <dbReference type="ARBA" id="ARBA00022801"/>
    </source>
</evidence>
<dbReference type="PANTHER" id="PTHR43343:SF3">
    <property type="entry name" value="PROTEASE DO-LIKE 8, CHLOROPLASTIC"/>
    <property type="match status" value="1"/>
</dbReference>
<dbReference type="PANTHER" id="PTHR43343">
    <property type="entry name" value="PEPTIDASE S12"/>
    <property type="match status" value="1"/>
</dbReference>
<comment type="caution">
    <text evidence="4">The sequence shown here is derived from an EMBL/GenBank/DDBJ whole genome shotgun (WGS) entry which is preliminary data.</text>
</comment>
<evidence type="ECO:0008006" key="5">
    <source>
        <dbReference type="Google" id="ProtNLM"/>
    </source>
</evidence>
<evidence type="ECO:0000313" key="4">
    <source>
        <dbReference type="EMBL" id="KKK66681.1"/>
    </source>
</evidence>
<dbReference type="PRINTS" id="PR00834">
    <property type="entry name" value="PROTEASES2C"/>
</dbReference>
<dbReference type="Pfam" id="PF13365">
    <property type="entry name" value="Trypsin_2"/>
    <property type="match status" value="1"/>
</dbReference>
<dbReference type="AlphaFoldDB" id="A0A0F9A3C4"/>
<protein>
    <recommendedName>
        <fullName evidence="5">Peptidase S1 domain-containing protein</fullName>
    </recommendedName>
</protein>
<dbReference type="InterPro" id="IPR043504">
    <property type="entry name" value="Peptidase_S1_PA_chymotrypsin"/>
</dbReference>
<reference evidence="4" key="1">
    <citation type="journal article" date="2015" name="Nature">
        <title>Complex archaea that bridge the gap between prokaryotes and eukaryotes.</title>
        <authorList>
            <person name="Spang A."/>
            <person name="Saw J.H."/>
            <person name="Jorgensen S.L."/>
            <person name="Zaremba-Niedzwiedzka K."/>
            <person name="Martijn J."/>
            <person name="Lind A.E."/>
            <person name="van Eijk R."/>
            <person name="Schleper C."/>
            <person name="Guy L."/>
            <person name="Ettema T.J."/>
        </authorList>
    </citation>
    <scope>NUCLEOTIDE SEQUENCE</scope>
</reference>
<dbReference type="InterPro" id="IPR051201">
    <property type="entry name" value="Chloro_Bact_Ser_Proteases"/>
</dbReference>
<accession>A0A0F9A3C4</accession>
<comment type="similarity">
    <text evidence="1">Belongs to the peptidase S1C family.</text>
</comment>
<dbReference type="GO" id="GO:0006508">
    <property type="term" value="P:proteolysis"/>
    <property type="evidence" value="ECO:0007669"/>
    <property type="project" value="UniProtKB-KW"/>
</dbReference>
<dbReference type="GO" id="GO:0004252">
    <property type="term" value="F:serine-type endopeptidase activity"/>
    <property type="evidence" value="ECO:0007669"/>
    <property type="project" value="InterPro"/>
</dbReference>
<dbReference type="EMBL" id="LAZR01059967">
    <property type="protein sequence ID" value="KKK66681.1"/>
    <property type="molecule type" value="Genomic_DNA"/>
</dbReference>
<evidence type="ECO:0000256" key="2">
    <source>
        <dbReference type="ARBA" id="ARBA00022670"/>
    </source>
</evidence>
<dbReference type="SUPFAM" id="SSF50494">
    <property type="entry name" value="Trypsin-like serine proteases"/>
    <property type="match status" value="1"/>
</dbReference>
<gene>
    <name evidence="4" type="ORF">LCGC14_2961640</name>
</gene>
<organism evidence="4">
    <name type="scientific">marine sediment metagenome</name>
    <dbReference type="NCBI Taxonomy" id="412755"/>
    <lineage>
        <taxon>unclassified sequences</taxon>
        <taxon>metagenomes</taxon>
        <taxon>ecological metagenomes</taxon>
    </lineage>
</organism>